<gene>
    <name evidence="1" type="ORF">EMPG_17364</name>
</gene>
<proteinExistence type="predicted"/>
<accession>A0A0H1B6X3</accession>
<organism evidence="1 2">
    <name type="scientific">Blastomyces silverae</name>
    <dbReference type="NCBI Taxonomy" id="2060906"/>
    <lineage>
        <taxon>Eukaryota</taxon>
        <taxon>Fungi</taxon>
        <taxon>Dikarya</taxon>
        <taxon>Ascomycota</taxon>
        <taxon>Pezizomycotina</taxon>
        <taxon>Eurotiomycetes</taxon>
        <taxon>Eurotiomycetidae</taxon>
        <taxon>Onygenales</taxon>
        <taxon>Ajellomycetaceae</taxon>
        <taxon>Blastomyces</taxon>
    </lineage>
</organism>
<dbReference type="Proteomes" id="UP000053573">
    <property type="component" value="Unassembled WGS sequence"/>
</dbReference>
<keyword evidence="2" id="KW-1185">Reference proteome</keyword>
<reference evidence="2" key="1">
    <citation type="journal article" date="2015" name="PLoS Genet.">
        <title>The dynamic genome and transcriptome of the human fungal pathogen Blastomyces and close relative Emmonsia.</title>
        <authorList>
            <person name="Munoz J.F."/>
            <person name="Gauthier G.M."/>
            <person name="Desjardins C.A."/>
            <person name="Gallo J.E."/>
            <person name="Holder J."/>
            <person name="Sullivan T.D."/>
            <person name="Marty A.J."/>
            <person name="Carmen J.C."/>
            <person name="Chen Z."/>
            <person name="Ding L."/>
            <person name="Gujja S."/>
            <person name="Magrini V."/>
            <person name="Misas E."/>
            <person name="Mitreva M."/>
            <person name="Priest M."/>
            <person name="Saif S."/>
            <person name="Whiston E.A."/>
            <person name="Young S."/>
            <person name="Zeng Q."/>
            <person name="Goldman W.E."/>
            <person name="Mardis E.R."/>
            <person name="Taylor J.W."/>
            <person name="McEwen J.G."/>
            <person name="Clay O.K."/>
            <person name="Klein B.S."/>
            <person name="Cuomo C.A."/>
        </authorList>
    </citation>
    <scope>NUCLEOTIDE SEQUENCE [LARGE SCALE GENOMIC DNA]</scope>
    <source>
        <strain evidence="2">UAMH 139</strain>
    </source>
</reference>
<name>A0A0H1B6X3_9EURO</name>
<evidence type="ECO:0000313" key="1">
    <source>
        <dbReference type="EMBL" id="KLJ07150.1"/>
    </source>
</evidence>
<dbReference type="AlphaFoldDB" id="A0A0H1B6X3"/>
<evidence type="ECO:0000313" key="2">
    <source>
        <dbReference type="Proteomes" id="UP000053573"/>
    </source>
</evidence>
<comment type="caution">
    <text evidence="1">The sequence shown here is derived from an EMBL/GenBank/DDBJ whole genome shotgun (WGS) entry which is preliminary data.</text>
</comment>
<dbReference type="EMBL" id="LDEV01002897">
    <property type="protein sequence ID" value="KLJ07150.1"/>
    <property type="molecule type" value="Genomic_DNA"/>
</dbReference>
<sequence length="66" mass="7467">MHREGHWKMALMATMTNRPPRSFTLHCAHLPPTDILCEYGMLIFKVPQISLTTLKGLSVLDQMSAV</sequence>
<protein>
    <submittedName>
        <fullName evidence="1">Uncharacterized protein</fullName>
    </submittedName>
</protein>